<gene>
    <name evidence="6" type="ORF">CDV31_016371</name>
</gene>
<keyword evidence="2" id="KW-0378">Hydrolase</keyword>
<dbReference type="Proteomes" id="UP000288429">
    <property type="component" value="Unassembled WGS sequence"/>
</dbReference>
<dbReference type="PROSITE" id="PS00122">
    <property type="entry name" value="CARBOXYLESTERASE_B_1"/>
    <property type="match status" value="1"/>
</dbReference>
<evidence type="ECO:0000256" key="1">
    <source>
        <dbReference type="ARBA" id="ARBA00005964"/>
    </source>
</evidence>
<evidence type="ECO:0000313" key="7">
    <source>
        <dbReference type="Proteomes" id="UP000288429"/>
    </source>
</evidence>
<protein>
    <recommendedName>
        <fullName evidence="5">Carboxylesterase type B domain-containing protein</fullName>
    </recommendedName>
</protein>
<sequence>MKPASSLLTALLAAFNYSLVEAAHYPNEQALTVKTTSGKVTGFINQTAPAVRQFLGIPYAEPPLNSRRFQPPRRIKDNGHVSAKKYAPSCMQPISKNPTVYTEHMPEFLINGGDSEDCLYLNVYAPLEPVSKKLPVFIYIPGGGFTGGGADSLYKIPDKWIQRTQSHIVVTMNYRVNLFGFPNAKAAHQNVGLLDQRMVVEWTRDNIAAFGGDTSKMILWGQSAGGASVGMYGYSYPDDLIVKGLISDSGSTSTLAKPFGNYSDFSTLASLTGCGGLADGEELKCMQRVDASVLQEVYSNTSSISFTPVADNVTAFSNTTDRLARGLVTRVPWIMGNNANEGAGFGAYNASGVSPSQVAIGLQAITCPVATEIRVRAQFGYPTYRYYYTGNFSNISPLPWIGATHSAELPLLFETHYEYRGNSTEYEWQVAHGMQALWLSFAQNPTKAPRDGNGVTWPLYQPGQEKMVVFAEEGEKWFQLKDESINDNQFSDLYRRHTMPRTLLLCFIHGFKGTDDTFHDFPYDLKKAVAKQLPDDKVESVVYPKYETTGELVQATEAFLEWLKERVMDMRKKKSEKPWPANDRDVGVILVAHSMGGFVAADSLFLTLNERATNANEEDLIFPLIQGIITFDTPYNGLARSMFVYGAFSNYQKVNSVFNVMTALGAAAPAGLARLSARRAATSSVTAAGSSPQWKTWQLVAVKTGTVGAIAAGGVAAYMNREAIMKGMRSVKNINKESVVEGYRSSMDALGQGLAYINRGNVGKSFAWLSDHFTFVGALLKQKELNRRLERMGALKGIGIHDFYCSLGENGYWSGGYFVPERTFCAVPEESHSAYPLFERCVMPRAGDEIEAHLNMFKPERHRGYEEMTDKSAELIKEWFLSEENVVDDPQFRDTPPEEVAEEKTAQEILENGPAQEEEGEKATDGEDKPKENELPDESPIDIAAAASLVPLPDDEGDLIGDASPENADTQEKRNYLNYLFGVAQQAGTGFSDVKGWLPSKMPHMPNMPSMPSMPAMPKVPTAVSSLGNVSMPSVSIFSKKNEEAQQTEEKESKEVEKKETTGEETVGKEEETQVKVVPEETGEKESKSGLS</sequence>
<name>A0A428SA37_9HYPO</name>
<evidence type="ECO:0000256" key="4">
    <source>
        <dbReference type="SAM" id="SignalP"/>
    </source>
</evidence>
<comment type="similarity">
    <text evidence="1">Belongs to the type-B carboxylesterase/lipase family.</text>
</comment>
<dbReference type="Pfam" id="PF00135">
    <property type="entry name" value="COesterase"/>
    <property type="match status" value="2"/>
</dbReference>
<dbReference type="GO" id="GO:0016787">
    <property type="term" value="F:hydrolase activity"/>
    <property type="evidence" value="ECO:0007669"/>
    <property type="project" value="UniProtKB-KW"/>
</dbReference>
<feature type="signal peptide" evidence="4">
    <location>
        <begin position="1"/>
        <end position="22"/>
    </location>
</feature>
<feature type="compositionally biased region" description="Basic and acidic residues" evidence="3">
    <location>
        <begin position="921"/>
        <end position="934"/>
    </location>
</feature>
<evidence type="ECO:0000256" key="3">
    <source>
        <dbReference type="SAM" id="MobiDB-lite"/>
    </source>
</evidence>
<dbReference type="PROSITE" id="PS00941">
    <property type="entry name" value="CARBOXYLESTERASE_B_2"/>
    <property type="match status" value="1"/>
</dbReference>
<evidence type="ECO:0000313" key="6">
    <source>
        <dbReference type="EMBL" id="RSL86635.1"/>
    </source>
</evidence>
<feature type="domain" description="Carboxylesterase type B" evidence="5">
    <location>
        <begin position="31"/>
        <end position="352"/>
    </location>
</feature>
<dbReference type="SUPFAM" id="SSF53474">
    <property type="entry name" value="alpha/beta-Hydrolases"/>
    <property type="match status" value="2"/>
</dbReference>
<feature type="region of interest" description="Disordered" evidence="3">
    <location>
        <begin position="887"/>
        <end position="938"/>
    </location>
</feature>
<reference evidence="6 7" key="1">
    <citation type="submission" date="2017-06" db="EMBL/GenBank/DDBJ databases">
        <title>Cmopartive genomic analysis of Ambrosia Fusariam Clade fungi.</title>
        <authorList>
            <person name="Stajich J.E."/>
            <person name="Carrillo J."/>
            <person name="Kijimoto T."/>
            <person name="Eskalen A."/>
            <person name="O'Donnell K."/>
            <person name="Kasson M."/>
        </authorList>
    </citation>
    <scope>NUCLEOTIDE SEQUENCE [LARGE SCALE GENOMIC DNA]</scope>
    <source>
        <strain evidence="6 7">NRRL 20438</strain>
    </source>
</reference>
<feature type="region of interest" description="Disordered" evidence="3">
    <location>
        <begin position="1038"/>
        <end position="1092"/>
    </location>
</feature>
<organism evidence="6 7">
    <name type="scientific">Fusarium ambrosium</name>
    <dbReference type="NCBI Taxonomy" id="131363"/>
    <lineage>
        <taxon>Eukaryota</taxon>
        <taxon>Fungi</taxon>
        <taxon>Dikarya</taxon>
        <taxon>Ascomycota</taxon>
        <taxon>Pezizomycotina</taxon>
        <taxon>Sordariomycetes</taxon>
        <taxon>Hypocreomycetidae</taxon>
        <taxon>Hypocreales</taxon>
        <taxon>Nectriaceae</taxon>
        <taxon>Fusarium</taxon>
        <taxon>Fusarium solani species complex</taxon>
    </lineage>
</organism>
<evidence type="ECO:0000259" key="5">
    <source>
        <dbReference type="Pfam" id="PF00135"/>
    </source>
</evidence>
<dbReference type="InterPro" id="IPR019826">
    <property type="entry name" value="Carboxylesterase_B_AS"/>
</dbReference>
<feature type="compositionally biased region" description="Basic and acidic residues" evidence="3">
    <location>
        <begin position="890"/>
        <end position="906"/>
    </location>
</feature>
<keyword evidence="4" id="KW-0732">Signal</keyword>
<dbReference type="PANTHER" id="PTHR47842:SF2">
    <property type="entry name" value="DUF676 DOMAIN-CONTAINING PROTEIN"/>
    <property type="match status" value="1"/>
</dbReference>
<evidence type="ECO:0000256" key="2">
    <source>
        <dbReference type="ARBA" id="ARBA00022801"/>
    </source>
</evidence>
<accession>A0A428SA37</accession>
<keyword evidence="7" id="KW-1185">Reference proteome</keyword>
<feature type="chain" id="PRO_5019228573" description="Carboxylesterase type B domain-containing protein" evidence="4">
    <location>
        <begin position="23"/>
        <end position="1092"/>
    </location>
</feature>
<dbReference type="InterPro" id="IPR002018">
    <property type="entry name" value="CarbesteraseB"/>
</dbReference>
<dbReference type="AlphaFoldDB" id="A0A428SA37"/>
<dbReference type="PANTHER" id="PTHR47842">
    <property type="entry name" value="EXPRESSED PROTEIN"/>
    <property type="match status" value="1"/>
</dbReference>
<dbReference type="Gene3D" id="3.40.50.1820">
    <property type="entry name" value="alpha/beta hydrolase"/>
    <property type="match status" value="3"/>
</dbReference>
<dbReference type="InterPro" id="IPR029058">
    <property type="entry name" value="AB_hydrolase_fold"/>
</dbReference>
<feature type="domain" description="Carboxylesterase type B" evidence="5">
    <location>
        <begin position="364"/>
        <end position="475"/>
    </location>
</feature>
<proteinExistence type="inferred from homology"/>
<feature type="compositionally biased region" description="Basic and acidic residues" evidence="3">
    <location>
        <begin position="1040"/>
        <end position="1092"/>
    </location>
</feature>
<dbReference type="InterPro" id="IPR019819">
    <property type="entry name" value="Carboxylesterase_B_CS"/>
</dbReference>
<feature type="region of interest" description="Disordered" evidence="3">
    <location>
        <begin position="952"/>
        <end position="971"/>
    </location>
</feature>
<comment type="caution">
    <text evidence="6">The sequence shown here is derived from an EMBL/GenBank/DDBJ whole genome shotgun (WGS) entry which is preliminary data.</text>
</comment>
<dbReference type="EMBL" id="NIZV01000525">
    <property type="protein sequence ID" value="RSL86635.1"/>
    <property type="molecule type" value="Genomic_DNA"/>
</dbReference>